<dbReference type="PIRSF" id="PIRSF014899">
    <property type="entry name" value="UCP014899"/>
    <property type="match status" value="1"/>
</dbReference>
<dbReference type="Gene3D" id="3.40.220.10">
    <property type="entry name" value="Leucine Aminopeptidase, subunit E, domain 1"/>
    <property type="match status" value="1"/>
</dbReference>
<dbReference type="PANTHER" id="PTHR35596">
    <property type="entry name" value="DUF2263 DOMAIN-CONTAINING PROTEIN"/>
    <property type="match status" value="1"/>
</dbReference>
<feature type="domain" description="Microbial-type PARG catalytic" evidence="1">
    <location>
        <begin position="32"/>
        <end position="144"/>
    </location>
</feature>
<name>A0A8S5RVS6_9CAUD</name>
<organism evidence="2">
    <name type="scientific">Siphoviridae sp. ctHip2</name>
    <dbReference type="NCBI Taxonomy" id="2827830"/>
    <lineage>
        <taxon>Viruses</taxon>
        <taxon>Duplodnaviria</taxon>
        <taxon>Heunggongvirae</taxon>
        <taxon>Uroviricota</taxon>
        <taxon>Caudoviricetes</taxon>
    </lineage>
</organism>
<dbReference type="SUPFAM" id="SSF52949">
    <property type="entry name" value="Macro domain-like"/>
    <property type="match status" value="1"/>
</dbReference>
<dbReference type="NCBIfam" id="TIGR02452">
    <property type="entry name" value="TIGR02452 family protein"/>
    <property type="match status" value="1"/>
</dbReference>
<dbReference type="InterPro" id="IPR012664">
    <property type="entry name" value="CHP02452"/>
</dbReference>
<sequence length="261" mass="29547">MTKPKYFNDERSAKAQAHIQEMSKKYSEDILEIVYASTIYMEPLDNKVNKATTNIIVDNIDSVSAIYKHGNWKTAVLNFASFYNPGGGFAWGTMAQEEALCSESVLYNVLSNNKFKSYYANNGKEVFDYKFADRGVYSPSVIFERPFWSNLRGANVKVINTCDVITVAAPNRRRQTKTSAEENYNALAKRIDFVLSIAQEQKVKTLILGAFGCGVFAQKPEEVATLFKEALKHYHFDKVVFAIMPDKENTNFKVFSEILNG</sequence>
<reference evidence="2" key="1">
    <citation type="journal article" date="2021" name="Proc. Natl. Acad. Sci. U.S.A.">
        <title>A Catalog of Tens of Thousands of Viruses from Human Metagenomes Reveals Hidden Associations with Chronic Diseases.</title>
        <authorList>
            <person name="Tisza M.J."/>
            <person name="Buck C.B."/>
        </authorList>
    </citation>
    <scope>NUCLEOTIDE SEQUENCE</scope>
    <source>
        <strain evidence="2">CtHip2</strain>
    </source>
</reference>
<evidence type="ECO:0000259" key="1">
    <source>
        <dbReference type="Pfam" id="PF10021"/>
    </source>
</evidence>
<dbReference type="InterPro" id="IPR019261">
    <property type="entry name" value="PARG_cat_microbial"/>
</dbReference>
<protein>
    <submittedName>
        <fullName evidence="2">TIGR02452 family protein</fullName>
    </submittedName>
</protein>
<accession>A0A8S5RVS6</accession>
<dbReference type="InterPro" id="IPR043472">
    <property type="entry name" value="Macro_dom-like"/>
</dbReference>
<evidence type="ECO:0000313" key="2">
    <source>
        <dbReference type="EMBL" id="DAF42603.1"/>
    </source>
</evidence>
<dbReference type="Pfam" id="PF10021">
    <property type="entry name" value="PARG_cat_microb"/>
    <property type="match status" value="1"/>
</dbReference>
<proteinExistence type="predicted"/>
<dbReference type="PANTHER" id="PTHR35596:SF1">
    <property type="entry name" value="MICROBIAL-TYPE PARG CATALYTIC DOMAIN-CONTAINING PROTEIN"/>
    <property type="match status" value="1"/>
</dbReference>
<dbReference type="EMBL" id="BK032497">
    <property type="protein sequence ID" value="DAF42603.1"/>
    <property type="molecule type" value="Genomic_DNA"/>
</dbReference>